<name>A0AA40BKL9_9PEZI</name>
<dbReference type="AlphaFoldDB" id="A0AA40BKL9"/>
<accession>A0AA40BKL9</accession>
<keyword evidence="2" id="KW-1185">Reference proteome</keyword>
<dbReference type="Proteomes" id="UP001172159">
    <property type="component" value="Unassembled WGS sequence"/>
</dbReference>
<comment type="caution">
    <text evidence="1">The sequence shown here is derived from an EMBL/GenBank/DDBJ whole genome shotgun (WGS) entry which is preliminary data.</text>
</comment>
<evidence type="ECO:0000313" key="2">
    <source>
        <dbReference type="Proteomes" id="UP001172159"/>
    </source>
</evidence>
<organism evidence="1 2">
    <name type="scientific">Apiosordaria backusii</name>
    <dbReference type="NCBI Taxonomy" id="314023"/>
    <lineage>
        <taxon>Eukaryota</taxon>
        <taxon>Fungi</taxon>
        <taxon>Dikarya</taxon>
        <taxon>Ascomycota</taxon>
        <taxon>Pezizomycotina</taxon>
        <taxon>Sordariomycetes</taxon>
        <taxon>Sordariomycetidae</taxon>
        <taxon>Sordariales</taxon>
        <taxon>Lasiosphaeriaceae</taxon>
        <taxon>Apiosordaria</taxon>
    </lineage>
</organism>
<protein>
    <submittedName>
        <fullName evidence="1">Uncharacterized protein</fullName>
    </submittedName>
</protein>
<reference evidence="1" key="1">
    <citation type="submission" date="2023-06" db="EMBL/GenBank/DDBJ databases">
        <title>Genome-scale phylogeny and comparative genomics of the fungal order Sordariales.</title>
        <authorList>
            <consortium name="Lawrence Berkeley National Laboratory"/>
            <person name="Hensen N."/>
            <person name="Bonometti L."/>
            <person name="Westerberg I."/>
            <person name="Brannstrom I.O."/>
            <person name="Guillou S."/>
            <person name="Cros-Aarteil S."/>
            <person name="Calhoun S."/>
            <person name="Haridas S."/>
            <person name="Kuo A."/>
            <person name="Mondo S."/>
            <person name="Pangilinan J."/>
            <person name="Riley R."/>
            <person name="Labutti K."/>
            <person name="Andreopoulos B."/>
            <person name="Lipzen A."/>
            <person name="Chen C."/>
            <person name="Yanf M."/>
            <person name="Daum C."/>
            <person name="Ng V."/>
            <person name="Clum A."/>
            <person name="Steindorff A."/>
            <person name="Ohm R."/>
            <person name="Martin F."/>
            <person name="Silar P."/>
            <person name="Natvig D."/>
            <person name="Lalanne C."/>
            <person name="Gautier V."/>
            <person name="Ament-Velasquez S.L."/>
            <person name="Kruys A."/>
            <person name="Hutchinson M.I."/>
            <person name="Powell A.J."/>
            <person name="Barry K."/>
            <person name="Miller A.N."/>
            <person name="Grigoriev I.V."/>
            <person name="Debuchy R."/>
            <person name="Gladieux P."/>
            <person name="Thoren M.H."/>
            <person name="Johannesson H."/>
        </authorList>
    </citation>
    <scope>NUCLEOTIDE SEQUENCE</scope>
    <source>
        <strain evidence="1">CBS 540.89</strain>
    </source>
</reference>
<evidence type="ECO:0000313" key="1">
    <source>
        <dbReference type="EMBL" id="KAK0735976.1"/>
    </source>
</evidence>
<sequence length="158" mass="17103">MESNVAPGSDTASEITLGQLIVKMEALVERFRHIPANLTKREFVADMAALANQIQGWVTMNRTASTKLGFFEKLEEGMGEIIWVTPYSGTTDTGENLNKAASSSGAGQIGTATEMEVQLVNPEQVGAGPSAAYQDKPRSEYYDEHHDCTGQDCRNGCI</sequence>
<dbReference type="EMBL" id="JAUKTV010000006">
    <property type="protein sequence ID" value="KAK0735976.1"/>
    <property type="molecule type" value="Genomic_DNA"/>
</dbReference>
<gene>
    <name evidence="1" type="ORF">B0T21DRAFT_411192</name>
</gene>
<proteinExistence type="predicted"/>